<keyword evidence="3" id="KW-0963">Cytoplasm</keyword>
<reference evidence="5 6" key="1">
    <citation type="submission" date="2020-08" db="EMBL/GenBank/DDBJ databases">
        <title>Genome public.</title>
        <authorList>
            <person name="Liu C."/>
            <person name="Sun Q."/>
        </authorList>
    </citation>
    <scope>NUCLEOTIDE SEQUENCE [LARGE SCALE GENOMIC DNA]</scope>
    <source>
        <strain evidence="5 6">NSJ-35</strain>
    </source>
</reference>
<dbReference type="InterPro" id="IPR001977">
    <property type="entry name" value="Depp_CoAkinase"/>
</dbReference>
<evidence type="ECO:0000256" key="1">
    <source>
        <dbReference type="ARBA" id="ARBA00022741"/>
    </source>
</evidence>
<dbReference type="PANTHER" id="PTHR10695:SF46">
    <property type="entry name" value="BIFUNCTIONAL COENZYME A SYNTHASE-RELATED"/>
    <property type="match status" value="1"/>
</dbReference>
<accession>A0ABR7EAP4</accession>
<evidence type="ECO:0000313" key="6">
    <source>
        <dbReference type="Proteomes" id="UP000606889"/>
    </source>
</evidence>
<keyword evidence="1 3" id="KW-0547">Nucleotide-binding</keyword>
<dbReference type="Proteomes" id="UP000606889">
    <property type="component" value="Unassembled WGS sequence"/>
</dbReference>
<dbReference type="NCBIfam" id="TIGR00152">
    <property type="entry name" value="dephospho-CoA kinase"/>
    <property type="match status" value="1"/>
</dbReference>
<comment type="similarity">
    <text evidence="3">Belongs to the CoaE family.</text>
</comment>
<dbReference type="PROSITE" id="PS51219">
    <property type="entry name" value="DPCK"/>
    <property type="match status" value="1"/>
</dbReference>
<proteinExistence type="inferred from homology"/>
<comment type="caution">
    <text evidence="5">The sequence shown here is derived from an EMBL/GenBank/DDBJ whole genome shotgun (WGS) entry which is preliminary data.</text>
</comment>
<dbReference type="EMBL" id="JACOON010000001">
    <property type="protein sequence ID" value="MBC5646860.1"/>
    <property type="molecule type" value="Genomic_DNA"/>
</dbReference>
<evidence type="ECO:0000256" key="2">
    <source>
        <dbReference type="ARBA" id="ARBA00022840"/>
    </source>
</evidence>
<protein>
    <recommendedName>
        <fullName evidence="3 4">Dephospho-CoA kinase</fullName>
        <ecNumber evidence="3 4">2.7.1.24</ecNumber>
    </recommendedName>
    <alternativeName>
        <fullName evidence="3">Dephosphocoenzyme A kinase</fullName>
    </alternativeName>
</protein>
<comment type="pathway">
    <text evidence="3">Cofactor biosynthesis; coenzyme A biosynthesis; CoA from (R)-pantothenate: step 5/5.</text>
</comment>
<sequence>MKRTIGLTGNSGAGKSTVAEYLEKLGAEIIDADRISRELCEPGKIGYLAVKEAFGTEFFRAGGTLDRHKLGAYVFADREALIRLNNILHPLVLNEVRRRKEASEKDTVVIDCALLVDTGLDRDVDEIWLVRAGTGRKMERIQSRDGIDRTHAENRLNSQASEQQMLGVADVVLTNDGTLEQLKKQVEEHFYGTNGL</sequence>
<evidence type="ECO:0000256" key="4">
    <source>
        <dbReference type="NCBIfam" id="TIGR00152"/>
    </source>
</evidence>
<dbReference type="Gene3D" id="3.40.50.300">
    <property type="entry name" value="P-loop containing nucleotide triphosphate hydrolases"/>
    <property type="match status" value="1"/>
</dbReference>
<keyword evidence="6" id="KW-1185">Reference proteome</keyword>
<evidence type="ECO:0000313" key="5">
    <source>
        <dbReference type="EMBL" id="MBC5646860.1"/>
    </source>
</evidence>
<dbReference type="SUPFAM" id="SSF52540">
    <property type="entry name" value="P-loop containing nucleoside triphosphate hydrolases"/>
    <property type="match status" value="1"/>
</dbReference>
<feature type="binding site" evidence="3">
    <location>
        <begin position="12"/>
        <end position="17"/>
    </location>
    <ligand>
        <name>ATP</name>
        <dbReference type="ChEBI" id="CHEBI:30616"/>
    </ligand>
</feature>
<comment type="function">
    <text evidence="3">Catalyzes the phosphorylation of the 3'-hydroxyl group of dephosphocoenzyme A to form coenzyme A.</text>
</comment>
<dbReference type="EC" id="2.7.1.24" evidence="3 4"/>
<evidence type="ECO:0000256" key="3">
    <source>
        <dbReference type="HAMAP-Rule" id="MF_00376"/>
    </source>
</evidence>
<dbReference type="PANTHER" id="PTHR10695">
    <property type="entry name" value="DEPHOSPHO-COA KINASE-RELATED"/>
    <property type="match status" value="1"/>
</dbReference>
<dbReference type="HAMAP" id="MF_00376">
    <property type="entry name" value="Dephospho_CoA_kinase"/>
    <property type="match status" value="1"/>
</dbReference>
<keyword evidence="3 5" id="KW-0808">Transferase</keyword>
<comment type="subcellular location">
    <subcellularLocation>
        <location evidence="3">Cytoplasm</location>
    </subcellularLocation>
</comment>
<keyword evidence="3" id="KW-0173">Coenzyme A biosynthesis</keyword>
<dbReference type="Pfam" id="PF01121">
    <property type="entry name" value="CoaE"/>
    <property type="match status" value="1"/>
</dbReference>
<dbReference type="GO" id="GO:0004140">
    <property type="term" value="F:dephospho-CoA kinase activity"/>
    <property type="evidence" value="ECO:0007669"/>
    <property type="project" value="UniProtKB-EC"/>
</dbReference>
<keyword evidence="2 3" id="KW-0067">ATP-binding</keyword>
<name>A0ABR7EAP4_9FIRM</name>
<dbReference type="InterPro" id="IPR027417">
    <property type="entry name" value="P-loop_NTPase"/>
</dbReference>
<comment type="catalytic activity">
    <reaction evidence="3">
        <text>3'-dephospho-CoA + ATP = ADP + CoA + H(+)</text>
        <dbReference type="Rhea" id="RHEA:18245"/>
        <dbReference type="ChEBI" id="CHEBI:15378"/>
        <dbReference type="ChEBI" id="CHEBI:30616"/>
        <dbReference type="ChEBI" id="CHEBI:57287"/>
        <dbReference type="ChEBI" id="CHEBI:57328"/>
        <dbReference type="ChEBI" id="CHEBI:456216"/>
        <dbReference type="EC" id="2.7.1.24"/>
    </reaction>
</comment>
<dbReference type="RefSeq" id="WP_186856397.1">
    <property type="nucleotide sequence ID" value="NZ_JACOON010000001.1"/>
</dbReference>
<keyword evidence="3 5" id="KW-0418">Kinase</keyword>
<dbReference type="CDD" id="cd02022">
    <property type="entry name" value="DPCK"/>
    <property type="match status" value="1"/>
</dbReference>
<gene>
    <name evidence="3" type="primary">coaE</name>
    <name evidence="5" type="ORF">H8S18_00680</name>
</gene>
<organism evidence="5 6">
    <name type="scientific">Christensenella tenuis</name>
    <dbReference type="NCBI Taxonomy" id="2763033"/>
    <lineage>
        <taxon>Bacteria</taxon>
        <taxon>Bacillati</taxon>
        <taxon>Bacillota</taxon>
        <taxon>Clostridia</taxon>
        <taxon>Christensenellales</taxon>
        <taxon>Christensenellaceae</taxon>
        <taxon>Christensenella</taxon>
    </lineage>
</organism>